<keyword evidence="2" id="KW-0943">RNA-mediated gene silencing</keyword>
<evidence type="ECO:0000313" key="7">
    <source>
        <dbReference type="EMBL" id="MCL7026421.1"/>
    </source>
</evidence>
<organism evidence="7 8">
    <name type="scientific">Papaver nudicaule</name>
    <name type="common">Iceland poppy</name>
    <dbReference type="NCBI Taxonomy" id="74823"/>
    <lineage>
        <taxon>Eukaryota</taxon>
        <taxon>Viridiplantae</taxon>
        <taxon>Streptophyta</taxon>
        <taxon>Embryophyta</taxon>
        <taxon>Tracheophyta</taxon>
        <taxon>Spermatophyta</taxon>
        <taxon>Magnoliopsida</taxon>
        <taxon>Ranunculales</taxon>
        <taxon>Papaveraceae</taxon>
        <taxon>Papaveroideae</taxon>
        <taxon>Papaver</taxon>
    </lineage>
</organism>
<evidence type="ECO:0000256" key="3">
    <source>
        <dbReference type="SAM" id="MobiDB-lite"/>
    </source>
</evidence>
<evidence type="ECO:0000256" key="2">
    <source>
        <dbReference type="ARBA" id="ARBA00023158"/>
    </source>
</evidence>
<evidence type="ECO:0000259" key="5">
    <source>
        <dbReference type="Pfam" id="PF03469"/>
    </source>
</evidence>
<dbReference type="Pfam" id="PF03469">
    <property type="entry name" value="XH"/>
    <property type="match status" value="1"/>
</dbReference>
<dbReference type="Pfam" id="PF03468">
    <property type="entry name" value="XS"/>
    <property type="match status" value="1"/>
</dbReference>
<dbReference type="Proteomes" id="UP001177140">
    <property type="component" value="Unassembled WGS sequence"/>
</dbReference>
<gene>
    <name evidence="7" type="ORF">MKW94_029430</name>
</gene>
<feature type="domain" description="Zinc finger-XS" evidence="6">
    <location>
        <begin position="56"/>
        <end position="99"/>
    </location>
</feature>
<dbReference type="InterPro" id="IPR038588">
    <property type="entry name" value="XS_domain_sf"/>
</dbReference>
<dbReference type="Gene3D" id="3.30.70.2890">
    <property type="entry name" value="XS domain"/>
    <property type="match status" value="1"/>
</dbReference>
<dbReference type="PANTHER" id="PTHR21596:SF65">
    <property type="entry name" value="PROTEIN INVOLVED IN DE NOVO 2-RELATED"/>
    <property type="match status" value="1"/>
</dbReference>
<feature type="domain" description="XS" evidence="4">
    <location>
        <begin position="133"/>
        <end position="243"/>
    </location>
</feature>
<keyword evidence="8" id="KW-1185">Reference proteome</keyword>
<feature type="compositionally biased region" description="Acidic residues" evidence="3">
    <location>
        <begin position="17"/>
        <end position="31"/>
    </location>
</feature>
<comment type="caution">
    <text evidence="7">The sequence shown here is derived from an EMBL/GenBank/DDBJ whole genome shotgun (WGS) entry which is preliminary data.</text>
</comment>
<dbReference type="GO" id="GO:0080188">
    <property type="term" value="P:gene silencing by siRNA-directed DNA methylation"/>
    <property type="evidence" value="ECO:0007669"/>
    <property type="project" value="InterPro"/>
</dbReference>
<dbReference type="PANTHER" id="PTHR21596">
    <property type="entry name" value="RIBONUCLEASE P SUBUNIT P38"/>
    <property type="match status" value="1"/>
</dbReference>
<dbReference type="InterPro" id="IPR045177">
    <property type="entry name" value="FDM1-5/IDN2"/>
</dbReference>
<name>A0AA41V0L5_PAPNU</name>
<dbReference type="EMBL" id="JAJJMA010056465">
    <property type="protein sequence ID" value="MCL7026421.1"/>
    <property type="molecule type" value="Genomic_DNA"/>
</dbReference>
<feature type="domain" description="Factor of DNA methylation 1-5/IDN2" evidence="5">
    <location>
        <begin position="524"/>
        <end position="648"/>
    </location>
</feature>
<dbReference type="InterPro" id="IPR005380">
    <property type="entry name" value="XS_domain"/>
</dbReference>
<feature type="region of interest" description="Disordered" evidence="3">
    <location>
        <begin position="325"/>
        <end position="373"/>
    </location>
</feature>
<dbReference type="Pfam" id="PF03470">
    <property type="entry name" value="zf-XS"/>
    <property type="match status" value="1"/>
</dbReference>
<keyword evidence="1" id="KW-0175">Coiled coil</keyword>
<evidence type="ECO:0000256" key="1">
    <source>
        <dbReference type="ARBA" id="ARBA00023054"/>
    </source>
</evidence>
<evidence type="ECO:0000313" key="8">
    <source>
        <dbReference type="Proteomes" id="UP001177140"/>
    </source>
</evidence>
<evidence type="ECO:0000259" key="6">
    <source>
        <dbReference type="Pfam" id="PF03470"/>
    </source>
</evidence>
<dbReference type="InterPro" id="IPR005381">
    <property type="entry name" value="Znf-XS_domain"/>
</dbReference>
<sequence>MGSSQKRKLDEIYSSSAEEEDSDISESDMEDYEEEVYAQLKDGKFKVKLSDLKYRCPFCVGKKKQDYEHNHLVDHAKGAGRKGSSLKRFREKAKHLALAVYLEKDCAPVKEVVMEEVEEGQILDDSPSAVVEEEKFVYPWKGIVSNIEREYKGGQYVAPSRNRIKEKLAKEGFNPVRVKQLWDDRGCVGMAIVEFTNDWSGFRSAMSFENAFNSTGHGKGQYVRDRCGVGGMYGWVAREADHKMDGVVGNFLRKSGDLKTIKDIQAEDARKNNQLVTKLVGMVEEKNKDLAQVKLQYNETSYSLKHLAAQHDKLNRKYNEETLKMQQDQKDRLEKMSNEREELKSKMESQKEELKKRSEELEKFKAQSESDREKLIEEKRKNAMQNSKLEMAELEQTKSDRNILRIAEEQKRVKEARLRERIEEEKKLDAKDKLELEVEQLTGRLKALTHMAGDGADLELKKKVEDLTVDLKDKKEELEDLEALNMNLIIKERQSNDELQEARKELIQELKDLSNQNRAVIRVKRMGELDPKPFHNACKKKHSADDAAVQASLLCTSWQDELKDSNWFPFVNVKVGNDEYKTEVNEKDEKLSGLRNEMGEEVYKAVAKALMELNEYNGSGRYIVPELWNFKEDRRATLKEGIQRLSKVKRKK</sequence>
<feature type="region of interest" description="Disordered" evidence="3">
    <location>
        <begin position="1"/>
        <end position="31"/>
    </location>
</feature>
<reference evidence="7" key="1">
    <citation type="submission" date="2022-03" db="EMBL/GenBank/DDBJ databases">
        <title>A functionally conserved STORR gene fusion in Papaver species that diverged 16.8 million years ago.</title>
        <authorList>
            <person name="Catania T."/>
        </authorList>
    </citation>
    <scope>NUCLEOTIDE SEQUENCE</scope>
    <source>
        <strain evidence="7">S-191538</strain>
    </source>
</reference>
<accession>A0AA41V0L5</accession>
<dbReference type="InterPro" id="IPR005379">
    <property type="entry name" value="FDM1-5/IDN2_XH"/>
</dbReference>
<proteinExistence type="predicted"/>
<protein>
    <submittedName>
        <fullName evidence="7">Uncharacterized protein</fullName>
    </submittedName>
</protein>
<evidence type="ECO:0000259" key="4">
    <source>
        <dbReference type="Pfam" id="PF03468"/>
    </source>
</evidence>
<dbReference type="AlphaFoldDB" id="A0AA41V0L5"/>